<dbReference type="EMBL" id="JACSQN010000030">
    <property type="protein sequence ID" value="MBD7986355.1"/>
    <property type="molecule type" value="Genomic_DNA"/>
</dbReference>
<keyword evidence="2" id="KW-1185">Reference proteome</keyword>
<evidence type="ECO:0000313" key="2">
    <source>
        <dbReference type="Proteomes" id="UP000626786"/>
    </source>
</evidence>
<sequence>MFGRNRKLKKEFDERLLNLLLETKSEWERARGIEKYVNEYDEEILVQRKIAESKYFHLFKEAKERDLRVEQD</sequence>
<protein>
    <submittedName>
        <fullName evidence="1">YaaL family protein</fullName>
    </submittedName>
</protein>
<gene>
    <name evidence="1" type="ORF">H9649_17430</name>
</gene>
<dbReference type="Proteomes" id="UP000626786">
    <property type="component" value="Unassembled WGS sequence"/>
</dbReference>
<comment type="caution">
    <text evidence="1">The sequence shown here is derived from an EMBL/GenBank/DDBJ whole genome shotgun (WGS) entry which is preliminary data.</text>
</comment>
<dbReference type="Pfam" id="PF10704">
    <property type="entry name" value="DUF2508"/>
    <property type="match status" value="1"/>
</dbReference>
<dbReference type="RefSeq" id="WP_191696182.1">
    <property type="nucleotide sequence ID" value="NZ_JACSQN010000030.1"/>
</dbReference>
<evidence type="ECO:0000313" key="1">
    <source>
        <dbReference type="EMBL" id="MBD7986355.1"/>
    </source>
</evidence>
<accession>A0ABR8UET7</accession>
<organism evidence="1 2">
    <name type="scientific">Sporosarcina quadrami</name>
    <dbReference type="NCBI Taxonomy" id="2762234"/>
    <lineage>
        <taxon>Bacteria</taxon>
        <taxon>Bacillati</taxon>
        <taxon>Bacillota</taxon>
        <taxon>Bacilli</taxon>
        <taxon>Bacillales</taxon>
        <taxon>Caryophanaceae</taxon>
        <taxon>Sporosarcina</taxon>
    </lineage>
</organism>
<reference evidence="1 2" key="1">
    <citation type="submission" date="2020-08" db="EMBL/GenBank/DDBJ databases">
        <title>A Genomic Blueprint of the Chicken Gut Microbiome.</title>
        <authorList>
            <person name="Gilroy R."/>
            <person name="Ravi A."/>
            <person name="Getino M."/>
            <person name="Pursley I."/>
            <person name="Horton D.L."/>
            <person name="Alikhan N.-F."/>
            <person name="Baker D."/>
            <person name="Gharbi K."/>
            <person name="Hall N."/>
            <person name="Watson M."/>
            <person name="Adriaenssens E.M."/>
            <person name="Foster-Nyarko E."/>
            <person name="Jarju S."/>
            <person name="Secka A."/>
            <person name="Antonio M."/>
            <person name="Oren A."/>
            <person name="Chaudhuri R."/>
            <person name="La Ragione R.M."/>
            <person name="Hildebrand F."/>
            <person name="Pallen M.J."/>
        </authorList>
    </citation>
    <scope>NUCLEOTIDE SEQUENCE [LARGE SCALE GENOMIC DNA]</scope>
    <source>
        <strain evidence="1 2">Sa2YVA2</strain>
    </source>
</reference>
<proteinExistence type="predicted"/>
<dbReference type="InterPro" id="IPR019644">
    <property type="entry name" value="DUF2508"/>
</dbReference>
<name>A0ABR8UET7_9BACL</name>